<feature type="transmembrane region" description="Helical" evidence="9">
    <location>
        <begin position="175"/>
        <end position="197"/>
    </location>
</feature>
<protein>
    <submittedName>
        <fullName evidence="12">Metalloprotease</fullName>
    </submittedName>
</protein>
<comment type="cofactor">
    <cofactor evidence="7 8">
        <name>Zn(2+)</name>
        <dbReference type="ChEBI" id="CHEBI:29105"/>
    </cofactor>
    <text evidence="7 8">Binds 1 zinc ion per subunit.</text>
</comment>
<dbReference type="Gene3D" id="3.30.2010.10">
    <property type="entry name" value="Metalloproteases ('zincins'), catalytic domain"/>
    <property type="match status" value="1"/>
</dbReference>
<evidence type="ECO:0000313" key="12">
    <source>
        <dbReference type="EMBL" id="GGE72711.1"/>
    </source>
</evidence>
<accession>A0A917AV04</accession>
<evidence type="ECO:0000259" key="10">
    <source>
        <dbReference type="Pfam" id="PF01435"/>
    </source>
</evidence>
<dbReference type="CDD" id="cd07343">
    <property type="entry name" value="M48A_Zmpste24p_like"/>
    <property type="match status" value="1"/>
</dbReference>
<evidence type="ECO:0000256" key="2">
    <source>
        <dbReference type="ARBA" id="ARBA00022723"/>
    </source>
</evidence>
<keyword evidence="9" id="KW-1133">Transmembrane helix</keyword>
<evidence type="ECO:0000256" key="5">
    <source>
        <dbReference type="ARBA" id="ARBA00023049"/>
    </source>
</evidence>
<dbReference type="GO" id="GO:0004222">
    <property type="term" value="F:metalloendopeptidase activity"/>
    <property type="evidence" value="ECO:0007669"/>
    <property type="project" value="InterPro"/>
</dbReference>
<evidence type="ECO:0000256" key="7">
    <source>
        <dbReference type="PIRSR" id="PIRSR627057-2"/>
    </source>
</evidence>
<dbReference type="RefSeq" id="WP_188388506.1">
    <property type="nucleotide sequence ID" value="NZ_BMFK01000001.1"/>
</dbReference>
<keyword evidence="9" id="KW-0812">Transmembrane</keyword>
<name>A0A917AV04_9BACI</name>
<dbReference type="GO" id="GO:0071586">
    <property type="term" value="P:CAAX-box protein processing"/>
    <property type="evidence" value="ECO:0007669"/>
    <property type="project" value="InterPro"/>
</dbReference>
<dbReference type="EMBL" id="BMFK01000001">
    <property type="protein sequence ID" value="GGE72711.1"/>
    <property type="molecule type" value="Genomic_DNA"/>
</dbReference>
<dbReference type="InterPro" id="IPR032456">
    <property type="entry name" value="Peptidase_M48_N"/>
</dbReference>
<feature type="binding site" evidence="7">
    <location>
        <position position="277"/>
    </location>
    <ligand>
        <name>Zn(2+)</name>
        <dbReference type="ChEBI" id="CHEBI:29105"/>
        <note>catalytic</note>
    </ligand>
</feature>
<keyword evidence="9" id="KW-0472">Membrane</keyword>
<feature type="binding site" evidence="7">
    <location>
        <position position="281"/>
    </location>
    <ligand>
        <name>Zn(2+)</name>
        <dbReference type="ChEBI" id="CHEBI:29105"/>
        <note>catalytic</note>
    </ligand>
</feature>
<dbReference type="PANTHER" id="PTHR10120">
    <property type="entry name" value="CAAX PRENYL PROTEASE 1"/>
    <property type="match status" value="1"/>
</dbReference>
<feature type="domain" description="Peptidase M48" evidence="10">
    <location>
        <begin position="207"/>
        <end position="414"/>
    </location>
</feature>
<comment type="similarity">
    <text evidence="8">Belongs to the peptidase M48 family.</text>
</comment>
<dbReference type="Pfam" id="PF16491">
    <property type="entry name" value="Peptidase_M48_N"/>
    <property type="match status" value="1"/>
</dbReference>
<feature type="transmembrane region" description="Helical" evidence="9">
    <location>
        <begin position="103"/>
        <end position="123"/>
    </location>
</feature>
<feature type="transmembrane region" description="Helical" evidence="9">
    <location>
        <begin position="287"/>
        <end position="306"/>
    </location>
</feature>
<gene>
    <name evidence="12" type="primary">yhfN</name>
    <name evidence="12" type="ORF">GCM10007140_23290</name>
</gene>
<feature type="domain" description="CAAX prenyl protease 1 N-terminal" evidence="11">
    <location>
        <begin position="47"/>
        <end position="202"/>
    </location>
</feature>
<feature type="active site" description="Proton donor" evidence="6">
    <location>
        <position position="361"/>
    </location>
</feature>
<reference evidence="12" key="1">
    <citation type="journal article" date="2014" name="Int. J. Syst. Evol. Microbiol.">
        <title>Complete genome sequence of Corynebacterium casei LMG S-19264T (=DSM 44701T), isolated from a smear-ripened cheese.</title>
        <authorList>
            <consortium name="US DOE Joint Genome Institute (JGI-PGF)"/>
            <person name="Walter F."/>
            <person name="Albersmeier A."/>
            <person name="Kalinowski J."/>
            <person name="Ruckert C."/>
        </authorList>
    </citation>
    <scope>NUCLEOTIDE SEQUENCE</scope>
    <source>
        <strain evidence="12">CGMCC 1.12698</strain>
    </source>
</reference>
<keyword evidence="1 8" id="KW-0645">Protease</keyword>
<evidence type="ECO:0000256" key="3">
    <source>
        <dbReference type="ARBA" id="ARBA00022801"/>
    </source>
</evidence>
<keyword evidence="2 7" id="KW-0479">Metal-binding</keyword>
<dbReference type="Proteomes" id="UP000605259">
    <property type="component" value="Unassembled WGS sequence"/>
</dbReference>
<evidence type="ECO:0000313" key="13">
    <source>
        <dbReference type="Proteomes" id="UP000605259"/>
    </source>
</evidence>
<feature type="transmembrane region" description="Helical" evidence="9">
    <location>
        <begin position="7"/>
        <end position="25"/>
    </location>
</feature>
<dbReference type="FunFam" id="3.30.2010.10:FF:000010">
    <property type="entry name" value="M48 family peptidase"/>
    <property type="match status" value="1"/>
</dbReference>
<dbReference type="InterPro" id="IPR001915">
    <property type="entry name" value="Peptidase_M48"/>
</dbReference>
<keyword evidence="5 8" id="KW-0482">Metalloprotease</keyword>
<evidence type="ECO:0000259" key="11">
    <source>
        <dbReference type="Pfam" id="PF16491"/>
    </source>
</evidence>
<evidence type="ECO:0000256" key="6">
    <source>
        <dbReference type="PIRSR" id="PIRSR627057-1"/>
    </source>
</evidence>
<organism evidence="12 13">
    <name type="scientific">Priestia taiwanensis</name>
    <dbReference type="NCBI Taxonomy" id="1347902"/>
    <lineage>
        <taxon>Bacteria</taxon>
        <taxon>Bacillati</taxon>
        <taxon>Bacillota</taxon>
        <taxon>Bacilli</taxon>
        <taxon>Bacillales</taxon>
        <taxon>Bacillaceae</taxon>
        <taxon>Priestia</taxon>
    </lineage>
</organism>
<evidence type="ECO:0000256" key="8">
    <source>
        <dbReference type="RuleBase" id="RU003983"/>
    </source>
</evidence>
<keyword evidence="4 7" id="KW-0862">Zinc</keyword>
<dbReference type="InterPro" id="IPR027057">
    <property type="entry name" value="CAXX_Prtase_1"/>
</dbReference>
<evidence type="ECO:0000256" key="4">
    <source>
        <dbReference type="ARBA" id="ARBA00022833"/>
    </source>
</evidence>
<feature type="transmembrane region" description="Helical" evidence="9">
    <location>
        <begin position="150"/>
        <end position="168"/>
    </location>
</feature>
<dbReference type="Pfam" id="PF01435">
    <property type="entry name" value="Peptidase_M48"/>
    <property type="match status" value="1"/>
</dbReference>
<comment type="caution">
    <text evidence="12">The sequence shown here is derived from an EMBL/GenBank/DDBJ whole genome shotgun (WGS) entry which is preliminary data.</text>
</comment>
<reference evidence="12" key="2">
    <citation type="submission" date="2020-09" db="EMBL/GenBank/DDBJ databases">
        <authorList>
            <person name="Sun Q."/>
            <person name="Zhou Y."/>
        </authorList>
    </citation>
    <scope>NUCLEOTIDE SEQUENCE</scope>
    <source>
        <strain evidence="12">CGMCC 1.12698</strain>
    </source>
</reference>
<dbReference type="AlphaFoldDB" id="A0A917AV04"/>
<feature type="transmembrane region" description="Helical" evidence="9">
    <location>
        <begin position="327"/>
        <end position="348"/>
    </location>
</feature>
<feature type="active site" evidence="6">
    <location>
        <position position="278"/>
    </location>
</feature>
<keyword evidence="13" id="KW-1185">Reference proteome</keyword>
<dbReference type="GO" id="GO:0046872">
    <property type="term" value="F:metal ion binding"/>
    <property type="evidence" value="ECO:0007669"/>
    <property type="project" value="UniProtKB-KW"/>
</dbReference>
<feature type="transmembrane region" description="Helical" evidence="9">
    <location>
        <begin position="63"/>
        <end position="82"/>
    </location>
</feature>
<sequence length="421" mass="49255">MRRIVNITILLYVLFGVSMYIYFFTGSDIGIPVEYKGTSADPTTFMNARELVLSEEYSSVKNFLFFLGTPFEWIVLFLFMVLGVSSKFEQWAKAITSKRFVQFFIYFFYFSISMFLLIFPFRFVSYQLSKAYHISVQSFSSWMKDMTIDFWVNFIMMFVAMHVLLLLMKKSKRRWWIYAWCMTVPLTLFLTFVQPVLLDPLYHEFRPLQNKQLEERILEMAEKADIPANHVYEVNMSEKTTALNAYVTGIGSNSRIVLWDTTLEKLGENEVLFIMAHEMAHYVKKHIYWGIGLGLGVSLVGFFVVYKLVSFIQRRFGKMMRVEGKGSFAVIPLLLLLFSLFSFVISPFTNYVSRYEERQADTYAIEMTKDNESAVKAFQTLAKTGLNEVDPPMLVKIFRHTHPAIVERILFLESYDGKIDR</sequence>
<evidence type="ECO:0000256" key="1">
    <source>
        <dbReference type="ARBA" id="ARBA00022670"/>
    </source>
</evidence>
<proteinExistence type="inferred from homology"/>
<keyword evidence="3 8" id="KW-0378">Hydrolase</keyword>
<evidence type="ECO:0000256" key="9">
    <source>
        <dbReference type="SAM" id="Phobius"/>
    </source>
</evidence>
<feature type="binding site" evidence="7">
    <location>
        <position position="357"/>
    </location>
    <ligand>
        <name>Zn(2+)</name>
        <dbReference type="ChEBI" id="CHEBI:29105"/>
        <note>catalytic</note>
    </ligand>
</feature>